<name>A0A0D0CLM0_9AGAR</name>
<reference evidence="1 2" key="1">
    <citation type="submission" date="2014-04" db="EMBL/GenBank/DDBJ databases">
        <title>Evolutionary Origins and Diversification of the Mycorrhizal Mutualists.</title>
        <authorList>
            <consortium name="DOE Joint Genome Institute"/>
            <consortium name="Mycorrhizal Genomics Consortium"/>
            <person name="Kohler A."/>
            <person name="Kuo A."/>
            <person name="Nagy L.G."/>
            <person name="Floudas D."/>
            <person name="Copeland A."/>
            <person name="Barry K.W."/>
            <person name="Cichocki N."/>
            <person name="Veneault-Fourrey C."/>
            <person name="LaButti K."/>
            <person name="Lindquist E.A."/>
            <person name="Lipzen A."/>
            <person name="Lundell T."/>
            <person name="Morin E."/>
            <person name="Murat C."/>
            <person name="Riley R."/>
            <person name="Ohm R."/>
            <person name="Sun H."/>
            <person name="Tunlid A."/>
            <person name="Henrissat B."/>
            <person name="Grigoriev I.V."/>
            <person name="Hibbett D.S."/>
            <person name="Martin F."/>
        </authorList>
    </citation>
    <scope>NUCLEOTIDE SEQUENCE [LARGE SCALE GENOMIC DNA]</scope>
    <source>
        <strain evidence="1 2">FD-317 M1</strain>
    </source>
</reference>
<dbReference type="AlphaFoldDB" id="A0A0D0CLM0"/>
<dbReference type="HOGENOM" id="CLU_036419_0_0_1"/>
<sequence length="382" mass="43792">MQHPIALLSRLTFNISPLPDLTFRLLSFFSQRELAIYSGVSKTSHQEMLNFSRLAFDLTQVLSQFFLDQEIIQFRVIQALTRMVISGSTALQFLQRESYPNSDLDIYVEHCFAHIVGHFLMSLHYTFDPQNNSRNNFDTAITAIHLRSEADPVHQYSLSHIARVYNFVKGANQRIQLITAVFSPLDIILNFHSTVVMNVISYSHAYSIYPHATFEDRTSLICSCKEGPELDQALQKYINRGWTIINADGDLKGHYPADHTPTHADPGDRLASFQVGKERRLGDRHTWVLPLAPIPTPQNLAQEHPWTSSKGFPIFPSLVTEECSLKFQLVEANCWILNLLLDQQNNLDAFPMQPEPVAAMVYETWHRPALRYTYCVLERIIE</sequence>
<keyword evidence="2" id="KW-1185">Reference proteome</keyword>
<evidence type="ECO:0000313" key="1">
    <source>
        <dbReference type="EMBL" id="KIK56018.1"/>
    </source>
</evidence>
<protein>
    <submittedName>
        <fullName evidence="1">Uncharacterized protein</fullName>
    </submittedName>
</protein>
<gene>
    <name evidence="1" type="ORF">GYMLUDRAFT_174917</name>
</gene>
<evidence type="ECO:0000313" key="2">
    <source>
        <dbReference type="Proteomes" id="UP000053593"/>
    </source>
</evidence>
<dbReference type="OrthoDB" id="3041043at2759"/>
<organism evidence="1 2">
    <name type="scientific">Collybiopsis luxurians FD-317 M1</name>
    <dbReference type="NCBI Taxonomy" id="944289"/>
    <lineage>
        <taxon>Eukaryota</taxon>
        <taxon>Fungi</taxon>
        <taxon>Dikarya</taxon>
        <taxon>Basidiomycota</taxon>
        <taxon>Agaricomycotina</taxon>
        <taxon>Agaricomycetes</taxon>
        <taxon>Agaricomycetidae</taxon>
        <taxon>Agaricales</taxon>
        <taxon>Marasmiineae</taxon>
        <taxon>Omphalotaceae</taxon>
        <taxon>Collybiopsis</taxon>
        <taxon>Collybiopsis luxurians</taxon>
    </lineage>
</organism>
<proteinExistence type="predicted"/>
<accession>A0A0D0CLM0</accession>
<dbReference type="Proteomes" id="UP000053593">
    <property type="component" value="Unassembled WGS sequence"/>
</dbReference>
<dbReference type="EMBL" id="KN834801">
    <property type="protein sequence ID" value="KIK56018.1"/>
    <property type="molecule type" value="Genomic_DNA"/>
</dbReference>